<accession>A0A841ML64</accession>
<proteinExistence type="predicted"/>
<evidence type="ECO:0000256" key="2">
    <source>
        <dbReference type="ARBA" id="ARBA00004236"/>
    </source>
</evidence>
<sequence length="600" mass="67449">MNDQRPVAIIIFIFLIGLVLLTKLFMIQVMDDSFMKKAERNAIQRVVDHPYRGLVYDRNGKLLVYNNPIFDLMLVPKEFEVGDTTRFLELFKISKEELIEAYEAARKYSYVKPSPLIKQISTTEFARMQDYLIDYPGLFIMTRSVRSYPLPIAAHALGYIGEINARQLERDTTNYYVQGDYTGLSGIERFYEDDLRGRKGVKYKMVNVRGVDKGPFKDGEYDTASVAGKNITSTIDMELQRYGEMLMAGKKGSVVAIEPKTGEILAMISAPFYDPNDLTGSEFSKTYRSLNSDESKPLFNRPIMATYPPGSIFKVVQSLIGLQEGVLTPETTFACNKSLVACHNHPSPVNLFGAIRNSCNPYYHQAFRQIINREVSSNTYKDTEIGLNAWRENVLKFGLGGRLGVDMPNEKGGDVPSSKYYDRFYGEGRWKYSTIYSLSIGQGEMLVTPLQMANLAAIFANKGYYYTPHLVKSIDGDANQIPEKYRIKNEVGVEARHFDMIQDAMAEALYGTATRAIMKDITIAGKTGTAQNPHGEDHSVFVAFAPKEDPKIAIAVYVENAGWGGRAAASTASLMIEKYIKGEVLRKELQDYVLAGNFIY</sequence>
<dbReference type="InterPro" id="IPR001460">
    <property type="entry name" value="PCN-bd_Tpept"/>
</dbReference>
<keyword evidence="4" id="KW-0997">Cell inner membrane</keyword>
<dbReference type="GO" id="GO:0005886">
    <property type="term" value="C:plasma membrane"/>
    <property type="evidence" value="ECO:0007669"/>
    <property type="project" value="UniProtKB-SubCell"/>
</dbReference>
<evidence type="ECO:0000259" key="16">
    <source>
        <dbReference type="Pfam" id="PF03717"/>
    </source>
</evidence>
<dbReference type="Gene3D" id="3.30.1390.30">
    <property type="entry name" value="Penicillin-binding protein 2a, domain 3"/>
    <property type="match status" value="1"/>
</dbReference>
<keyword evidence="8" id="KW-0378">Hydrolase</keyword>
<evidence type="ECO:0000256" key="8">
    <source>
        <dbReference type="ARBA" id="ARBA00022801"/>
    </source>
</evidence>
<evidence type="ECO:0000256" key="13">
    <source>
        <dbReference type="ARBA" id="ARBA00023316"/>
    </source>
</evidence>
<keyword evidence="9" id="KW-0133">Cell shape</keyword>
<dbReference type="GO" id="GO:0008658">
    <property type="term" value="F:penicillin binding"/>
    <property type="evidence" value="ECO:0007669"/>
    <property type="project" value="InterPro"/>
</dbReference>
<evidence type="ECO:0000256" key="5">
    <source>
        <dbReference type="ARBA" id="ARBA00022645"/>
    </source>
</evidence>
<keyword evidence="18" id="KW-1185">Reference proteome</keyword>
<dbReference type="InterPro" id="IPR012338">
    <property type="entry name" value="Beta-lactam/transpept-like"/>
</dbReference>
<dbReference type="NCBIfam" id="TIGR03423">
    <property type="entry name" value="pbp2_mrdA"/>
    <property type="match status" value="1"/>
</dbReference>
<keyword evidence="12 14" id="KW-0472">Membrane</keyword>
<dbReference type="GO" id="GO:0008360">
    <property type="term" value="P:regulation of cell shape"/>
    <property type="evidence" value="ECO:0007669"/>
    <property type="project" value="UniProtKB-KW"/>
</dbReference>
<evidence type="ECO:0000256" key="1">
    <source>
        <dbReference type="ARBA" id="ARBA00004167"/>
    </source>
</evidence>
<keyword evidence="7 14" id="KW-0812">Transmembrane</keyword>
<dbReference type="InterPro" id="IPR050515">
    <property type="entry name" value="Beta-lactam/transpept"/>
</dbReference>
<evidence type="ECO:0000259" key="15">
    <source>
        <dbReference type="Pfam" id="PF00905"/>
    </source>
</evidence>
<reference evidence="17 18" key="1">
    <citation type="submission" date="2020-08" db="EMBL/GenBank/DDBJ databases">
        <title>Genomic Encyclopedia of Type Strains, Phase IV (KMG-IV): sequencing the most valuable type-strain genomes for metagenomic binning, comparative biology and taxonomic classification.</title>
        <authorList>
            <person name="Goeker M."/>
        </authorList>
    </citation>
    <scope>NUCLEOTIDE SEQUENCE [LARGE SCALE GENOMIC DNA]</scope>
    <source>
        <strain evidence="17 18">DSM 102044</strain>
    </source>
</reference>
<keyword evidence="5" id="KW-0121">Carboxypeptidase</keyword>
<dbReference type="EMBL" id="JACIJO010000002">
    <property type="protein sequence ID" value="MBB6326207.1"/>
    <property type="molecule type" value="Genomic_DNA"/>
</dbReference>
<dbReference type="Pfam" id="PF00905">
    <property type="entry name" value="Transpeptidase"/>
    <property type="match status" value="1"/>
</dbReference>
<dbReference type="Proteomes" id="UP000588604">
    <property type="component" value="Unassembled WGS sequence"/>
</dbReference>
<keyword evidence="11 14" id="KW-1133">Transmembrane helix</keyword>
<evidence type="ECO:0000256" key="9">
    <source>
        <dbReference type="ARBA" id="ARBA00022960"/>
    </source>
</evidence>
<evidence type="ECO:0000313" key="17">
    <source>
        <dbReference type="EMBL" id="MBB6326207.1"/>
    </source>
</evidence>
<evidence type="ECO:0000313" key="18">
    <source>
        <dbReference type="Proteomes" id="UP000588604"/>
    </source>
</evidence>
<evidence type="ECO:0000256" key="4">
    <source>
        <dbReference type="ARBA" id="ARBA00022519"/>
    </source>
</evidence>
<dbReference type="SUPFAM" id="SSF56601">
    <property type="entry name" value="beta-lactamase/transpeptidase-like"/>
    <property type="match status" value="1"/>
</dbReference>
<dbReference type="Gene3D" id="3.90.1310.10">
    <property type="entry name" value="Penicillin-binding protein 2a (Domain 2)"/>
    <property type="match status" value="1"/>
</dbReference>
<evidence type="ECO:0000256" key="14">
    <source>
        <dbReference type="SAM" id="Phobius"/>
    </source>
</evidence>
<dbReference type="SUPFAM" id="SSF56519">
    <property type="entry name" value="Penicillin binding protein dimerisation domain"/>
    <property type="match status" value="1"/>
</dbReference>
<dbReference type="PANTHER" id="PTHR30627">
    <property type="entry name" value="PEPTIDOGLYCAN D,D-TRANSPEPTIDASE"/>
    <property type="match status" value="1"/>
</dbReference>
<dbReference type="RefSeq" id="WP_184494830.1">
    <property type="nucleotide sequence ID" value="NZ_JACIJO010000002.1"/>
</dbReference>
<dbReference type="Pfam" id="PF03717">
    <property type="entry name" value="PBP_dimer"/>
    <property type="match status" value="1"/>
</dbReference>
<evidence type="ECO:0000256" key="10">
    <source>
        <dbReference type="ARBA" id="ARBA00022984"/>
    </source>
</evidence>
<evidence type="ECO:0000256" key="11">
    <source>
        <dbReference type="ARBA" id="ARBA00022989"/>
    </source>
</evidence>
<dbReference type="Gene3D" id="3.40.710.10">
    <property type="entry name" value="DD-peptidase/beta-lactamase superfamily"/>
    <property type="match status" value="1"/>
</dbReference>
<comment type="subcellular location">
    <subcellularLocation>
        <location evidence="2">Cell membrane</location>
    </subcellularLocation>
    <subcellularLocation>
        <location evidence="1">Membrane</location>
        <topology evidence="1">Single-pass membrane protein</topology>
    </subcellularLocation>
</comment>
<evidence type="ECO:0000256" key="3">
    <source>
        <dbReference type="ARBA" id="ARBA00022475"/>
    </source>
</evidence>
<name>A0A841ML64_9BACT</name>
<feature type="domain" description="Penicillin-binding protein dimerisation" evidence="16">
    <location>
        <begin position="49"/>
        <end position="210"/>
    </location>
</feature>
<keyword evidence="3" id="KW-1003">Cell membrane</keyword>
<dbReference type="AlphaFoldDB" id="A0A841ML64"/>
<dbReference type="InterPro" id="IPR017790">
    <property type="entry name" value="Penicillin-binding_protein_2"/>
</dbReference>
<evidence type="ECO:0000256" key="7">
    <source>
        <dbReference type="ARBA" id="ARBA00022692"/>
    </source>
</evidence>
<keyword evidence="13" id="KW-0961">Cell wall biogenesis/degradation</keyword>
<dbReference type="PANTHER" id="PTHR30627:SF2">
    <property type="entry name" value="PEPTIDOGLYCAN D,D-TRANSPEPTIDASE MRDA"/>
    <property type="match status" value="1"/>
</dbReference>
<dbReference type="GO" id="GO:0006508">
    <property type="term" value="P:proteolysis"/>
    <property type="evidence" value="ECO:0007669"/>
    <property type="project" value="UniProtKB-KW"/>
</dbReference>
<dbReference type="InterPro" id="IPR005311">
    <property type="entry name" value="PBP_dimer"/>
</dbReference>
<evidence type="ECO:0000256" key="6">
    <source>
        <dbReference type="ARBA" id="ARBA00022670"/>
    </source>
</evidence>
<feature type="domain" description="Penicillin-binding protein transpeptidase" evidence="15">
    <location>
        <begin position="252"/>
        <end position="572"/>
    </location>
</feature>
<dbReference type="GO" id="GO:0009002">
    <property type="term" value="F:serine-type D-Ala-D-Ala carboxypeptidase activity"/>
    <property type="evidence" value="ECO:0007669"/>
    <property type="project" value="InterPro"/>
</dbReference>
<organism evidence="17 18">
    <name type="scientific">Algoriphagus iocasae</name>
    <dbReference type="NCBI Taxonomy" id="1836499"/>
    <lineage>
        <taxon>Bacteria</taxon>
        <taxon>Pseudomonadati</taxon>
        <taxon>Bacteroidota</taxon>
        <taxon>Cytophagia</taxon>
        <taxon>Cytophagales</taxon>
        <taxon>Cyclobacteriaceae</taxon>
        <taxon>Algoriphagus</taxon>
    </lineage>
</organism>
<protein>
    <submittedName>
        <fullName evidence="17">Penicillin-binding protein 2</fullName>
    </submittedName>
</protein>
<feature type="transmembrane region" description="Helical" evidence="14">
    <location>
        <begin position="6"/>
        <end position="27"/>
    </location>
</feature>
<comment type="caution">
    <text evidence="17">The sequence shown here is derived from an EMBL/GenBank/DDBJ whole genome shotgun (WGS) entry which is preliminary data.</text>
</comment>
<dbReference type="GO" id="GO:0071555">
    <property type="term" value="P:cell wall organization"/>
    <property type="evidence" value="ECO:0007669"/>
    <property type="project" value="UniProtKB-KW"/>
</dbReference>
<dbReference type="GO" id="GO:0009252">
    <property type="term" value="P:peptidoglycan biosynthetic process"/>
    <property type="evidence" value="ECO:0007669"/>
    <property type="project" value="UniProtKB-KW"/>
</dbReference>
<keyword evidence="6" id="KW-0645">Protease</keyword>
<gene>
    <name evidence="17" type="ORF">FHS59_001835</name>
</gene>
<dbReference type="GO" id="GO:0071972">
    <property type="term" value="F:peptidoglycan L,D-transpeptidase activity"/>
    <property type="evidence" value="ECO:0007669"/>
    <property type="project" value="TreeGrafter"/>
</dbReference>
<keyword evidence="10" id="KW-0573">Peptidoglycan synthesis</keyword>
<evidence type="ECO:0000256" key="12">
    <source>
        <dbReference type="ARBA" id="ARBA00023136"/>
    </source>
</evidence>
<dbReference type="InterPro" id="IPR036138">
    <property type="entry name" value="PBP_dimer_sf"/>
</dbReference>